<evidence type="ECO:0000259" key="11">
    <source>
        <dbReference type="PROSITE" id="PS51873"/>
    </source>
</evidence>
<dbReference type="SMART" id="SM00647">
    <property type="entry name" value="IBR"/>
    <property type="match status" value="2"/>
</dbReference>
<dbReference type="PANTHER" id="PTHR11685">
    <property type="entry name" value="RBR FAMILY RING FINGER AND IBR DOMAIN-CONTAINING"/>
    <property type="match status" value="1"/>
</dbReference>
<dbReference type="GO" id="GO:0008270">
    <property type="term" value="F:zinc ion binding"/>
    <property type="evidence" value="ECO:0007669"/>
    <property type="project" value="UniProtKB-KW"/>
</dbReference>
<evidence type="ECO:0000256" key="9">
    <source>
        <dbReference type="SAM" id="MobiDB-lite"/>
    </source>
</evidence>
<evidence type="ECO:0000256" key="5">
    <source>
        <dbReference type="ARBA" id="ARBA00022737"/>
    </source>
</evidence>
<dbReference type="EC" id="2.3.2.31" evidence="2"/>
<feature type="domain" description="RING-type" evidence="11">
    <location>
        <begin position="292"/>
        <end position="510"/>
    </location>
</feature>
<dbReference type="AlphaFoldDB" id="A0AAV2HVS3"/>
<keyword evidence="7" id="KW-0833">Ubl conjugation pathway</keyword>
<keyword evidence="8" id="KW-0862">Zinc</keyword>
<dbReference type="Pfam" id="PF01485">
    <property type="entry name" value="IBR"/>
    <property type="match status" value="1"/>
</dbReference>
<dbReference type="Proteomes" id="UP001497497">
    <property type="component" value="Unassembled WGS sequence"/>
</dbReference>
<dbReference type="CDD" id="cd20342">
    <property type="entry name" value="BRcat_RBR_RNF217"/>
    <property type="match status" value="1"/>
</dbReference>
<keyword evidence="13" id="KW-1185">Reference proteome</keyword>
<evidence type="ECO:0000256" key="10">
    <source>
        <dbReference type="SAM" id="Phobius"/>
    </source>
</evidence>
<feature type="region of interest" description="Disordered" evidence="9">
    <location>
        <begin position="94"/>
        <end position="134"/>
    </location>
</feature>
<comment type="caution">
    <text evidence="12">The sequence shown here is derived from an EMBL/GenBank/DDBJ whole genome shotgun (WGS) entry which is preliminary data.</text>
</comment>
<feature type="region of interest" description="Disordered" evidence="9">
    <location>
        <begin position="705"/>
        <end position="781"/>
    </location>
</feature>
<name>A0AAV2HVS3_LYMST</name>
<proteinExistence type="predicted"/>
<dbReference type="Gene3D" id="3.30.40.10">
    <property type="entry name" value="Zinc/RING finger domain, C3HC4 (zinc finger)"/>
    <property type="match status" value="1"/>
</dbReference>
<keyword evidence="3" id="KW-0808">Transferase</keyword>
<evidence type="ECO:0000256" key="4">
    <source>
        <dbReference type="ARBA" id="ARBA00022723"/>
    </source>
</evidence>
<dbReference type="InterPro" id="IPR002867">
    <property type="entry name" value="IBR_dom"/>
</dbReference>
<reference evidence="12 13" key="1">
    <citation type="submission" date="2024-04" db="EMBL/GenBank/DDBJ databases">
        <authorList>
            <consortium name="Genoscope - CEA"/>
            <person name="William W."/>
        </authorList>
    </citation>
    <scope>NUCLEOTIDE SEQUENCE [LARGE SCALE GENOMIC DNA]</scope>
</reference>
<dbReference type="CDD" id="cd20350">
    <property type="entry name" value="Rcat_RBR_RNF217"/>
    <property type="match status" value="1"/>
</dbReference>
<dbReference type="PROSITE" id="PS51873">
    <property type="entry name" value="TRIAD"/>
    <property type="match status" value="1"/>
</dbReference>
<keyword evidence="5" id="KW-0677">Repeat</keyword>
<evidence type="ECO:0000313" key="13">
    <source>
        <dbReference type="Proteomes" id="UP001497497"/>
    </source>
</evidence>
<dbReference type="GO" id="GO:0016567">
    <property type="term" value="P:protein ubiquitination"/>
    <property type="evidence" value="ECO:0007669"/>
    <property type="project" value="InterPro"/>
</dbReference>
<keyword evidence="10" id="KW-0812">Transmembrane</keyword>
<keyword evidence="10" id="KW-1133">Transmembrane helix</keyword>
<evidence type="ECO:0000256" key="8">
    <source>
        <dbReference type="ARBA" id="ARBA00022833"/>
    </source>
</evidence>
<dbReference type="SUPFAM" id="SSF57850">
    <property type="entry name" value="RING/U-box"/>
    <property type="match status" value="3"/>
</dbReference>
<sequence length="1030" mass="115164">MADVTFNHKQLIGETNNRNVFTEKSDEIDSCKTTDIFQPLEAPSKNGVNGDDDTTASNRPIDFDAKGLKVKEIVSLKKDLTSHSQDNQIKVAEVSENEQNNSEAIPSFSFSQKDVLSNSNQSNKESGSIKIRRNTNEINAPVQKVCWHSGNSVTKNSSGCLPTSYGDGDIALQEFLPFDTENTEARKTSEKAKEVYWECSNCASPSTVSPSMSFEDDEDFEDAELPIFFIDSRERLFIDDWDSELSSNNSHNIDDEWIDANSMYDNLDNKYEEMRQKRSQEAPPLYPHRALLYMECTVCLTKSYLRRRVCCDFRMCHECMTMYVSVKVNEGKVQIECPNDRCNVLVHKDEVNERLPNEMKEKFAKFLIDANADPCQKTCPDCSKTFTIEPEVLSNKKKLKKGLRVICPQCYLGWCFLCHAPFHSGVSCKQYRKGDKMVKKWAKERSYGQSNAQKCPKCGIYIQRVHGCDHMKCTKCHTDFCYRCGDRYISIKLLGNHWSRFSPFGCKYRLMPKRPGLRRFIRGANFAARLVAGMVLAGLGLAAGAVLVGASVFIVPGYGIFMLKQHLWRKKQLKKFTKQKMMMIALAEGERAEKERDLFTHRVIQNNQGTSSVYEQMAVENGEDSKQVRVIVHRSLSFNPEESKDVTNNVYVNKYTADGTEVTISRVGGESSDGVVVVADVSGVQNAGGYLTVVANVISKVSQATDTNHRETDQNVNLPTAELSGKGSTESFGNTGTETLKEGLEKNIPDTTDSITLRKDRSDATIESSSANSDHQDSGFDEKEFDVYPCEDIPGENFQQVMEQRTDQDSQIVGLAPLGHDPNKLDHFQCKLKGDTDSVEGDNNGCFGNIFSKRIQTSPMTSEELTCKSPMPNLPKKFLSIRAATWEKCHCDKMQSLLRLSALDQKVEKNISRSPTSVTVQRETTSHTPSLVSSVSAHQLSVGELTLDLNRGNSTCMKDVLGENVNIEIDRGNDSPIEVKHVDCVVQCSSGHPAQGSVPASSNQLSLEQKLSESFSDDHPVSHHGLVTYL</sequence>
<dbReference type="Pfam" id="PF22191">
    <property type="entry name" value="IBR_1"/>
    <property type="match status" value="1"/>
</dbReference>
<dbReference type="InterPro" id="IPR044066">
    <property type="entry name" value="TRIAD_supradom"/>
</dbReference>
<evidence type="ECO:0000256" key="6">
    <source>
        <dbReference type="ARBA" id="ARBA00022771"/>
    </source>
</evidence>
<comment type="catalytic activity">
    <reaction evidence="1">
        <text>[E2 ubiquitin-conjugating enzyme]-S-ubiquitinyl-L-cysteine + [acceptor protein]-L-lysine = [E2 ubiquitin-conjugating enzyme]-L-cysteine + [acceptor protein]-N(6)-ubiquitinyl-L-lysine.</text>
        <dbReference type="EC" id="2.3.2.31"/>
    </reaction>
</comment>
<evidence type="ECO:0000313" key="12">
    <source>
        <dbReference type="EMBL" id="CAL1537520.1"/>
    </source>
</evidence>
<evidence type="ECO:0000256" key="2">
    <source>
        <dbReference type="ARBA" id="ARBA00012251"/>
    </source>
</evidence>
<accession>A0AAV2HVS3</accession>
<feature type="compositionally biased region" description="Polar residues" evidence="9">
    <location>
        <begin position="97"/>
        <end position="126"/>
    </location>
</feature>
<keyword evidence="4" id="KW-0479">Metal-binding</keyword>
<feature type="compositionally biased region" description="Polar residues" evidence="9">
    <location>
        <begin position="726"/>
        <end position="738"/>
    </location>
</feature>
<evidence type="ECO:0000256" key="1">
    <source>
        <dbReference type="ARBA" id="ARBA00001798"/>
    </source>
</evidence>
<dbReference type="InterPro" id="IPR013083">
    <property type="entry name" value="Znf_RING/FYVE/PHD"/>
</dbReference>
<dbReference type="InterPro" id="IPR047552">
    <property type="entry name" value="Rcat_RBR_RNF217"/>
</dbReference>
<dbReference type="InterPro" id="IPR031127">
    <property type="entry name" value="E3_UB_ligase_RBR"/>
</dbReference>
<evidence type="ECO:0000256" key="7">
    <source>
        <dbReference type="ARBA" id="ARBA00022786"/>
    </source>
</evidence>
<dbReference type="EMBL" id="CAXITT010000265">
    <property type="protein sequence ID" value="CAL1537520.1"/>
    <property type="molecule type" value="Genomic_DNA"/>
</dbReference>
<feature type="region of interest" description="Disordered" evidence="9">
    <location>
        <begin position="38"/>
        <end position="61"/>
    </location>
</feature>
<gene>
    <name evidence="12" type="ORF">GSLYS_00011433001</name>
</gene>
<keyword evidence="6" id="KW-0863">Zinc-finger</keyword>
<dbReference type="GO" id="GO:0061630">
    <property type="term" value="F:ubiquitin protein ligase activity"/>
    <property type="evidence" value="ECO:0007669"/>
    <property type="project" value="UniProtKB-EC"/>
</dbReference>
<dbReference type="InterPro" id="IPR047551">
    <property type="entry name" value="BRcat_RBR_RNF217"/>
</dbReference>
<keyword evidence="10" id="KW-0472">Membrane</keyword>
<protein>
    <recommendedName>
        <fullName evidence="2">RBR-type E3 ubiquitin transferase</fullName>
        <ecNumber evidence="2">2.3.2.31</ecNumber>
    </recommendedName>
</protein>
<feature type="compositionally biased region" description="Basic and acidic residues" evidence="9">
    <location>
        <begin position="739"/>
        <end position="748"/>
    </location>
</feature>
<dbReference type="Gene3D" id="1.20.120.1750">
    <property type="match status" value="1"/>
</dbReference>
<organism evidence="12 13">
    <name type="scientific">Lymnaea stagnalis</name>
    <name type="common">Great pond snail</name>
    <name type="synonym">Helix stagnalis</name>
    <dbReference type="NCBI Taxonomy" id="6523"/>
    <lineage>
        <taxon>Eukaryota</taxon>
        <taxon>Metazoa</taxon>
        <taxon>Spiralia</taxon>
        <taxon>Lophotrochozoa</taxon>
        <taxon>Mollusca</taxon>
        <taxon>Gastropoda</taxon>
        <taxon>Heterobranchia</taxon>
        <taxon>Euthyneura</taxon>
        <taxon>Panpulmonata</taxon>
        <taxon>Hygrophila</taxon>
        <taxon>Lymnaeoidea</taxon>
        <taxon>Lymnaeidae</taxon>
        <taxon>Lymnaea</taxon>
    </lineage>
</organism>
<evidence type="ECO:0000256" key="3">
    <source>
        <dbReference type="ARBA" id="ARBA00022679"/>
    </source>
</evidence>
<feature type="transmembrane region" description="Helical" evidence="10">
    <location>
        <begin position="530"/>
        <end position="563"/>
    </location>
</feature>